<proteinExistence type="predicted"/>
<evidence type="ECO:0000313" key="3">
    <source>
        <dbReference type="Proteomes" id="UP000092993"/>
    </source>
</evidence>
<dbReference type="EMBL" id="LUGG01000018">
    <property type="protein sequence ID" value="OBZ69067.1"/>
    <property type="molecule type" value="Genomic_DNA"/>
</dbReference>
<dbReference type="AlphaFoldDB" id="A0A1C7LY51"/>
<organism evidence="2 3">
    <name type="scientific">Grifola frondosa</name>
    <name type="common">Maitake</name>
    <name type="synonym">Polyporus frondosus</name>
    <dbReference type="NCBI Taxonomy" id="5627"/>
    <lineage>
        <taxon>Eukaryota</taxon>
        <taxon>Fungi</taxon>
        <taxon>Dikarya</taxon>
        <taxon>Basidiomycota</taxon>
        <taxon>Agaricomycotina</taxon>
        <taxon>Agaricomycetes</taxon>
        <taxon>Polyporales</taxon>
        <taxon>Grifolaceae</taxon>
        <taxon>Grifola</taxon>
    </lineage>
</organism>
<gene>
    <name evidence="2" type="ORF">A0H81_10945</name>
</gene>
<feature type="compositionally biased region" description="Acidic residues" evidence="1">
    <location>
        <begin position="315"/>
        <end position="329"/>
    </location>
</feature>
<keyword evidence="3" id="KW-1185">Reference proteome</keyword>
<evidence type="ECO:0000256" key="1">
    <source>
        <dbReference type="SAM" id="MobiDB-lite"/>
    </source>
</evidence>
<evidence type="ECO:0000313" key="2">
    <source>
        <dbReference type="EMBL" id="OBZ69067.1"/>
    </source>
</evidence>
<name>A0A1C7LY51_GRIFR</name>
<comment type="caution">
    <text evidence="2">The sequence shown here is derived from an EMBL/GenBank/DDBJ whole genome shotgun (WGS) entry which is preliminary data.</text>
</comment>
<dbReference type="Proteomes" id="UP000092993">
    <property type="component" value="Unassembled WGS sequence"/>
</dbReference>
<feature type="region of interest" description="Disordered" evidence="1">
    <location>
        <begin position="315"/>
        <end position="342"/>
    </location>
</feature>
<sequence>MLKKLTFPPYFLDATKAQNARTWLCEFQIVIPGWLPPTFVTSFCAKALLNGITSYTLRARAVYAFPEDFDPRSAESEPTPFYVYHRPPLSLEISKSWLSLHRDWSEYLEITVIHRTMVNIPDGILSFVFHLECKRAVPNYVRQRFRFHRVAMQIQQLEHHSTSILETYRRHLLPADQPPWIPLGNPHKMRHAFDSGRSSADLKPSRDRVFCIGQAFITGDSFNNGYVFGDNFIQRNGGHCAIQYACCFSDEVRPSYHGPLFMVHHKLCFWLTIEQTEWESPPQTIYSEFPISFVTFSRPSASTDPTHIGQICDEFRDEEPDSSDSESEPDPTPHPCSSDCCF</sequence>
<protein>
    <submittedName>
        <fullName evidence="2">Uncharacterized protein</fullName>
    </submittedName>
</protein>
<accession>A0A1C7LY51</accession>
<reference evidence="2 3" key="1">
    <citation type="submission" date="2016-03" db="EMBL/GenBank/DDBJ databases">
        <title>Whole genome sequencing of Grifola frondosa 9006-11.</title>
        <authorList>
            <person name="Min B."/>
            <person name="Park H."/>
            <person name="Kim J.-G."/>
            <person name="Cho H."/>
            <person name="Oh Y.-L."/>
            <person name="Kong W.-S."/>
            <person name="Choi I.-G."/>
        </authorList>
    </citation>
    <scope>NUCLEOTIDE SEQUENCE [LARGE SCALE GENOMIC DNA]</scope>
    <source>
        <strain evidence="2 3">9006-11</strain>
    </source>
</reference>